<dbReference type="EMBL" id="AYYY01000025">
    <property type="protein sequence ID" value="KRM61534.1"/>
    <property type="molecule type" value="Genomic_DNA"/>
</dbReference>
<dbReference type="CDD" id="cd15778">
    <property type="entry name" value="Lreu_0056_like"/>
    <property type="match status" value="1"/>
</dbReference>
<proteinExistence type="predicted"/>
<name>A0A0R2A2G6_9LACO</name>
<feature type="domain" description="DUF4767" evidence="1">
    <location>
        <begin position="57"/>
        <end position="192"/>
    </location>
</feature>
<dbReference type="PATRIC" id="fig|1423813.3.peg.1636"/>
<dbReference type="RefSeq" id="WP_057778772.1">
    <property type="nucleotide sequence ID" value="NZ_AYYY01000025.1"/>
</dbReference>
<evidence type="ECO:0000259" key="2">
    <source>
        <dbReference type="Pfam" id="PF22125"/>
    </source>
</evidence>
<dbReference type="Gene3D" id="3.30.1460.60">
    <property type="match status" value="1"/>
</dbReference>
<gene>
    <name evidence="3" type="ORF">FC26_GL001609</name>
</gene>
<evidence type="ECO:0000259" key="1">
    <source>
        <dbReference type="Pfam" id="PF15983"/>
    </source>
</evidence>
<dbReference type="PROSITE" id="PS51257">
    <property type="entry name" value="PROKAR_LIPOPROTEIN"/>
    <property type="match status" value="1"/>
</dbReference>
<dbReference type="AlphaFoldDB" id="A0A0R2A2G6"/>
<dbReference type="Pfam" id="PF22125">
    <property type="entry name" value="Lreu_0056_like"/>
    <property type="match status" value="1"/>
</dbReference>
<accession>A0A0R2A2G6</accession>
<dbReference type="STRING" id="1423813.FC26_GL001609"/>
<feature type="domain" description="Lreu-0056-like" evidence="2">
    <location>
        <begin position="215"/>
        <end position="327"/>
    </location>
</feature>
<dbReference type="Proteomes" id="UP000051733">
    <property type="component" value="Unassembled WGS sequence"/>
</dbReference>
<keyword evidence="4" id="KW-1185">Reference proteome</keyword>
<protein>
    <submittedName>
        <fullName evidence="3">Uncharacterized protein</fullName>
    </submittedName>
</protein>
<dbReference type="InterPro" id="IPR031927">
    <property type="entry name" value="DUF4767"/>
</dbReference>
<comment type="caution">
    <text evidence="3">The sequence shown here is derived from an EMBL/GenBank/DDBJ whole genome shotgun (WGS) entry which is preliminary data.</text>
</comment>
<dbReference type="InterPro" id="IPR054365">
    <property type="entry name" value="Lreu_0056-like"/>
</dbReference>
<evidence type="ECO:0000313" key="4">
    <source>
        <dbReference type="Proteomes" id="UP000051733"/>
    </source>
</evidence>
<dbReference type="OrthoDB" id="2149782at2"/>
<reference evidence="3 4" key="1">
    <citation type="journal article" date="2015" name="Genome Announc.">
        <title>Expanding the biotechnology potential of lactobacilli through comparative genomics of 213 strains and associated genera.</title>
        <authorList>
            <person name="Sun Z."/>
            <person name="Harris H.M."/>
            <person name="McCann A."/>
            <person name="Guo C."/>
            <person name="Argimon S."/>
            <person name="Zhang W."/>
            <person name="Yang X."/>
            <person name="Jeffery I.B."/>
            <person name="Cooney J.C."/>
            <person name="Kagawa T.F."/>
            <person name="Liu W."/>
            <person name="Song Y."/>
            <person name="Salvetti E."/>
            <person name="Wrobel A."/>
            <person name="Rasinkangas P."/>
            <person name="Parkhill J."/>
            <person name="Rea M.C."/>
            <person name="O'Sullivan O."/>
            <person name="Ritari J."/>
            <person name="Douillard F.P."/>
            <person name="Paul Ross R."/>
            <person name="Yang R."/>
            <person name="Briner A.E."/>
            <person name="Felis G.E."/>
            <person name="de Vos W.M."/>
            <person name="Barrangou R."/>
            <person name="Klaenhammer T.R."/>
            <person name="Caufield P.W."/>
            <person name="Cui Y."/>
            <person name="Zhang H."/>
            <person name="O'Toole P.W."/>
        </authorList>
    </citation>
    <scope>NUCLEOTIDE SEQUENCE [LARGE SCALE GENOMIC DNA]</scope>
    <source>
        <strain evidence="3 4">DSM 20634</strain>
    </source>
</reference>
<dbReference type="Pfam" id="PF15983">
    <property type="entry name" value="DUF4767"/>
    <property type="match status" value="1"/>
</dbReference>
<sequence length="336" mass="36137">MGKFKLIATTVAATAILLTGCGTSNGSQKSTSQSAVSSTKATSASSKHATSQKATATLWNTAKASQLRSYIKTWGPTMNQSYQEYTTSNDVNFYGYHFPSDFASTQLVYNGHNYSAQLSQDGTGTGTDTFHVVAVYSDVESIDNRPGGYLYLFAFKNGQPYTLVSDQTNGGGGLHVRDSANQDISNAFSKIAKNTSTTASAKSATSTTSQTTTLDDKTAGVLVSLRANADWFKEGANNNGMWYGNAGNDFGDEVVGYSYMTANGDPTSYIYYKISGDSVTYKVWTARDSVADGYFKSTTTTLSSLESDYYSTKDQKAEVQQYANEVKSESSFNDGE</sequence>
<evidence type="ECO:0000313" key="3">
    <source>
        <dbReference type="EMBL" id="KRM61534.1"/>
    </source>
</evidence>
<organism evidence="3 4">
    <name type="scientific">Paucilactobacillus vaccinostercus DSM 20634</name>
    <dbReference type="NCBI Taxonomy" id="1423813"/>
    <lineage>
        <taxon>Bacteria</taxon>
        <taxon>Bacillati</taxon>
        <taxon>Bacillota</taxon>
        <taxon>Bacilli</taxon>
        <taxon>Lactobacillales</taxon>
        <taxon>Lactobacillaceae</taxon>
        <taxon>Paucilactobacillus</taxon>
    </lineage>
</organism>